<sequence length="85" mass="9473">MPLRHVTFTVPAVSSTFAPFQFHGDRVKDVVQTRMIFLFMKNSGKIAGNTAGGGPRSEWCNVARWDPAGLPVQRLYTTLAKIHEN</sequence>
<feature type="non-terminal residue" evidence="1">
    <location>
        <position position="85"/>
    </location>
</feature>
<evidence type="ECO:0000313" key="1">
    <source>
        <dbReference type="EMBL" id="ETN79875.1"/>
    </source>
</evidence>
<organism evidence="1 2">
    <name type="scientific">Necator americanus</name>
    <name type="common">Human hookworm</name>
    <dbReference type="NCBI Taxonomy" id="51031"/>
    <lineage>
        <taxon>Eukaryota</taxon>
        <taxon>Metazoa</taxon>
        <taxon>Ecdysozoa</taxon>
        <taxon>Nematoda</taxon>
        <taxon>Chromadorea</taxon>
        <taxon>Rhabditida</taxon>
        <taxon>Rhabditina</taxon>
        <taxon>Rhabditomorpha</taxon>
        <taxon>Strongyloidea</taxon>
        <taxon>Ancylostomatidae</taxon>
        <taxon>Bunostominae</taxon>
        <taxon>Necator</taxon>
    </lineage>
</organism>
<reference evidence="2" key="1">
    <citation type="journal article" date="2014" name="Nat. Genet.">
        <title>Genome of the human hookworm Necator americanus.</title>
        <authorList>
            <person name="Tang Y.T."/>
            <person name="Gao X."/>
            <person name="Rosa B.A."/>
            <person name="Abubucker S."/>
            <person name="Hallsworth-Pepin K."/>
            <person name="Martin J."/>
            <person name="Tyagi R."/>
            <person name="Heizer E."/>
            <person name="Zhang X."/>
            <person name="Bhonagiri-Palsikar V."/>
            <person name="Minx P."/>
            <person name="Warren W.C."/>
            <person name="Wang Q."/>
            <person name="Zhan B."/>
            <person name="Hotez P.J."/>
            <person name="Sternberg P.W."/>
            <person name="Dougall A."/>
            <person name="Gaze S.T."/>
            <person name="Mulvenna J."/>
            <person name="Sotillo J."/>
            <person name="Ranganathan S."/>
            <person name="Rabelo E.M."/>
            <person name="Wilson R.K."/>
            <person name="Felgner P.L."/>
            <person name="Bethony J."/>
            <person name="Hawdon J.M."/>
            <person name="Gasser R.B."/>
            <person name="Loukas A."/>
            <person name="Mitreva M."/>
        </authorList>
    </citation>
    <scope>NUCLEOTIDE SEQUENCE [LARGE SCALE GENOMIC DNA]</scope>
</reference>
<dbReference type="Proteomes" id="UP000053676">
    <property type="component" value="Unassembled WGS sequence"/>
</dbReference>
<name>W2TCW1_NECAM</name>
<keyword evidence="2" id="KW-1185">Reference proteome</keyword>
<gene>
    <name evidence="1" type="ORF">NECAME_09575</name>
</gene>
<accession>W2TCW1</accession>
<dbReference type="AlphaFoldDB" id="W2TCW1"/>
<proteinExistence type="predicted"/>
<dbReference type="KEGG" id="nai:NECAME_09575"/>
<protein>
    <submittedName>
        <fullName evidence="1">Uncharacterized protein</fullName>
    </submittedName>
</protein>
<dbReference type="EMBL" id="KI659310">
    <property type="protein sequence ID" value="ETN79875.1"/>
    <property type="molecule type" value="Genomic_DNA"/>
</dbReference>
<evidence type="ECO:0000313" key="2">
    <source>
        <dbReference type="Proteomes" id="UP000053676"/>
    </source>
</evidence>